<evidence type="ECO:0000313" key="2">
    <source>
        <dbReference type="Proteomes" id="UP000009131"/>
    </source>
</evidence>
<organism evidence="1 2">
    <name type="scientific">Mixia osmundae (strain CBS 9802 / IAM 14324 / JCM 22182 / KY 12970)</name>
    <dbReference type="NCBI Taxonomy" id="764103"/>
    <lineage>
        <taxon>Eukaryota</taxon>
        <taxon>Fungi</taxon>
        <taxon>Dikarya</taxon>
        <taxon>Basidiomycota</taxon>
        <taxon>Pucciniomycotina</taxon>
        <taxon>Mixiomycetes</taxon>
        <taxon>Mixiales</taxon>
        <taxon>Mixiaceae</taxon>
        <taxon>Mixia</taxon>
    </lineage>
</organism>
<proteinExistence type="predicted"/>
<dbReference type="RefSeq" id="XP_014569999.1">
    <property type="nucleotide sequence ID" value="XM_014714513.1"/>
</dbReference>
<evidence type="ECO:0000313" key="1">
    <source>
        <dbReference type="EMBL" id="GAA95486.1"/>
    </source>
</evidence>
<dbReference type="HOGENOM" id="CLU_1787284_0_0_1"/>
<dbReference type="InParanoid" id="G7DY26"/>
<dbReference type="EMBL" id="BABT02000062">
    <property type="protein sequence ID" value="GAA95486.1"/>
    <property type="molecule type" value="Genomic_DNA"/>
</dbReference>
<dbReference type="AlphaFoldDB" id="G7DY26"/>
<reference evidence="1 2" key="2">
    <citation type="journal article" date="2012" name="Open Biol.">
        <title>Characteristics of nucleosomes and linker DNA regions on the genome of the basidiomycete Mixia osmundae revealed by mono- and dinucleosome mapping.</title>
        <authorList>
            <person name="Nishida H."/>
            <person name="Kondo S."/>
            <person name="Matsumoto T."/>
            <person name="Suzuki Y."/>
            <person name="Yoshikawa H."/>
            <person name="Taylor T.D."/>
            <person name="Sugiyama J."/>
        </authorList>
    </citation>
    <scope>NUCLEOTIDE SEQUENCE [LARGE SCALE GENOMIC DNA]</scope>
    <source>
        <strain evidence="2">CBS 9802 / IAM 14324 / JCM 22182 / KY 12970</strain>
    </source>
</reference>
<reference evidence="1 2" key="1">
    <citation type="journal article" date="2011" name="J. Gen. Appl. Microbiol.">
        <title>Draft genome sequencing of the enigmatic basidiomycete Mixia osmundae.</title>
        <authorList>
            <person name="Nishida H."/>
            <person name="Nagatsuka Y."/>
            <person name="Sugiyama J."/>
        </authorList>
    </citation>
    <scope>NUCLEOTIDE SEQUENCE [LARGE SCALE GENOMIC DNA]</scope>
    <source>
        <strain evidence="2">CBS 9802 / IAM 14324 / JCM 22182 / KY 12970</strain>
    </source>
</reference>
<sequence>MTVEASVTARQDQIVLTDSTPKPRIRFAEPDKIWPECSGSTDELDAPDLDRVDKVTIWLESFGQHSRFEDPELANSACTHSGSDSQLLAYRSTGDEKYRPPPPLKGILRDRRALTSQDQLCHLITTQIVAPATAAVDYLISLIYW</sequence>
<accession>G7DY26</accession>
<name>G7DY26_MIXOS</name>
<protein>
    <submittedName>
        <fullName evidence="1">Uncharacterized protein</fullName>
    </submittedName>
</protein>
<dbReference type="Proteomes" id="UP000009131">
    <property type="component" value="Unassembled WGS sequence"/>
</dbReference>
<gene>
    <name evidence="1" type="primary">Mo02141</name>
    <name evidence="1" type="ORF">E5Q_02141</name>
</gene>
<keyword evidence="2" id="KW-1185">Reference proteome</keyword>
<comment type="caution">
    <text evidence="1">The sequence shown here is derived from an EMBL/GenBank/DDBJ whole genome shotgun (WGS) entry which is preliminary data.</text>
</comment>